<protein>
    <submittedName>
        <fullName evidence="7">O-antigen ligase</fullName>
    </submittedName>
</protein>
<dbReference type="AlphaFoldDB" id="A0A1W1XBX7"/>
<dbReference type="PANTHER" id="PTHR37422:SF17">
    <property type="entry name" value="O-ANTIGEN LIGASE"/>
    <property type="match status" value="1"/>
</dbReference>
<keyword evidence="2 5" id="KW-0812">Transmembrane</keyword>
<dbReference type="Pfam" id="PF04932">
    <property type="entry name" value="Wzy_C"/>
    <property type="match status" value="1"/>
</dbReference>
<dbReference type="EMBL" id="FWXH01000003">
    <property type="protein sequence ID" value="SMC21021.1"/>
    <property type="molecule type" value="Genomic_DNA"/>
</dbReference>
<keyword evidence="3 5" id="KW-1133">Transmembrane helix</keyword>
<dbReference type="GO" id="GO:0016874">
    <property type="term" value="F:ligase activity"/>
    <property type="evidence" value="ECO:0007669"/>
    <property type="project" value="UniProtKB-KW"/>
</dbReference>
<feature type="transmembrane region" description="Helical" evidence="5">
    <location>
        <begin position="7"/>
        <end position="26"/>
    </location>
</feature>
<feature type="transmembrane region" description="Helical" evidence="5">
    <location>
        <begin position="391"/>
        <end position="409"/>
    </location>
</feature>
<gene>
    <name evidence="7" type="ORF">SAMN02745134_01173</name>
</gene>
<dbReference type="RefSeq" id="WP_084114616.1">
    <property type="nucleotide sequence ID" value="NZ_FWXH01000003.1"/>
</dbReference>
<dbReference type="GO" id="GO:0016020">
    <property type="term" value="C:membrane"/>
    <property type="evidence" value="ECO:0007669"/>
    <property type="project" value="UniProtKB-SubCell"/>
</dbReference>
<evidence type="ECO:0000313" key="7">
    <source>
        <dbReference type="EMBL" id="SMC21021.1"/>
    </source>
</evidence>
<feature type="transmembrane region" description="Helical" evidence="5">
    <location>
        <begin position="127"/>
        <end position="145"/>
    </location>
</feature>
<feature type="transmembrane region" description="Helical" evidence="5">
    <location>
        <begin position="70"/>
        <end position="92"/>
    </location>
</feature>
<accession>A0A1W1XBX7</accession>
<keyword evidence="4 5" id="KW-0472">Membrane</keyword>
<evidence type="ECO:0000256" key="2">
    <source>
        <dbReference type="ARBA" id="ARBA00022692"/>
    </source>
</evidence>
<feature type="domain" description="O-antigen ligase-related" evidence="6">
    <location>
        <begin position="207"/>
        <end position="343"/>
    </location>
</feature>
<feature type="transmembrane region" description="Helical" evidence="5">
    <location>
        <begin position="198"/>
        <end position="217"/>
    </location>
</feature>
<keyword evidence="8" id="KW-1185">Reference proteome</keyword>
<name>A0A1W1XBX7_9CLOT</name>
<dbReference type="Proteomes" id="UP000192468">
    <property type="component" value="Unassembled WGS sequence"/>
</dbReference>
<comment type="subcellular location">
    <subcellularLocation>
        <location evidence="1">Membrane</location>
        <topology evidence="1">Multi-pass membrane protein</topology>
    </subcellularLocation>
</comment>
<evidence type="ECO:0000256" key="3">
    <source>
        <dbReference type="ARBA" id="ARBA00022989"/>
    </source>
</evidence>
<evidence type="ECO:0000256" key="1">
    <source>
        <dbReference type="ARBA" id="ARBA00004141"/>
    </source>
</evidence>
<sequence>MKARNKLIYYILCAYVILIPIIPNPIKVNIIPKIHEIGAIGDVLLAVLILVFIIEVIRNWNSFIKDAKDFLTDYMGIFMIALLAIMVISISYASYRKIAMTESARFLSYVLLYFITKYSIDKSQVKGLINCYIFTFAVMNVYGIFQKITGYGLLTAYAVPGTKILRTNATFDNPNTFAAFLLLGAFPILMMIIKSKTIFSKLIFAIIFLMTLCNISFTGSRNSFLALGVGAVVLSIIYSWYFLIGLGGLVGIGFIIPMVRLRLFQIGGKSIDDGRIHLWKTALKMIENHPILGVGNGNFIELYDTYVAKYKELRYLNYSHYPTHNAYLKIESELGIVGGISFIGIIVGAIIKIKNVIKNVDDKDLKIFYIGFFAAMIGFFVMNLFESLFTVPAVVTYFWLFLAAADGLLHRKSDYIY</sequence>
<reference evidence="7 8" key="1">
    <citation type="submission" date="2017-04" db="EMBL/GenBank/DDBJ databases">
        <authorList>
            <person name="Afonso C.L."/>
            <person name="Miller P.J."/>
            <person name="Scott M.A."/>
            <person name="Spackman E."/>
            <person name="Goraichik I."/>
            <person name="Dimitrov K.M."/>
            <person name="Suarez D.L."/>
            <person name="Swayne D.E."/>
        </authorList>
    </citation>
    <scope>NUCLEOTIDE SEQUENCE [LARGE SCALE GENOMIC DNA]</scope>
    <source>
        <strain evidence="7 8">DSM 12555</strain>
    </source>
</reference>
<evidence type="ECO:0000259" key="6">
    <source>
        <dbReference type="Pfam" id="PF04932"/>
    </source>
</evidence>
<dbReference type="InterPro" id="IPR007016">
    <property type="entry name" value="O-antigen_ligase-rel_domated"/>
</dbReference>
<dbReference type="STRING" id="1121291.SAMN02745134_01173"/>
<dbReference type="PANTHER" id="PTHR37422">
    <property type="entry name" value="TEICHURONIC ACID BIOSYNTHESIS PROTEIN TUAE"/>
    <property type="match status" value="1"/>
</dbReference>
<evidence type="ECO:0000256" key="5">
    <source>
        <dbReference type="SAM" id="Phobius"/>
    </source>
</evidence>
<organism evidence="7 8">
    <name type="scientific">Clostridium acidisoli DSM 12555</name>
    <dbReference type="NCBI Taxonomy" id="1121291"/>
    <lineage>
        <taxon>Bacteria</taxon>
        <taxon>Bacillati</taxon>
        <taxon>Bacillota</taxon>
        <taxon>Clostridia</taxon>
        <taxon>Eubacteriales</taxon>
        <taxon>Clostridiaceae</taxon>
        <taxon>Clostridium</taxon>
    </lineage>
</organism>
<dbReference type="OrthoDB" id="9806320at2"/>
<feature type="transmembrane region" description="Helical" evidence="5">
    <location>
        <begin position="223"/>
        <end position="256"/>
    </location>
</feature>
<evidence type="ECO:0000256" key="4">
    <source>
        <dbReference type="ARBA" id="ARBA00023136"/>
    </source>
</evidence>
<feature type="transmembrane region" description="Helical" evidence="5">
    <location>
        <begin position="38"/>
        <end position="58"/>
    </location>
</feature>
<proteinExistence type="predicted"/>
<evidence type="ECO:0000313" key="8">
    <source>
        <dbReference type="Proteomes" id="UP000192468"/>
    </source>
</evidence>
<keyword evidence="7" id="KW-0436">Ligase</keyword>
<dbReference type="InterPro" id="IPR051533">
    <property type="entry name" value="WaaL-like"/>
</dbReference>
<feature type="transmembrane region" description="Helical" evidence="5">
    <location>
        <begin position="176"/>
        <end position="193"/>
    </location>
</feature>
<feature type="transmembrane region" description="Helical" evidence="5">
    <location>
        <begin position="367"/>
        <end position="385"/>
    </location>
</feature>